<sequence length="79" mass="9494">MQIEKLEWKEVKVKVEIRQSEVLVALGYERERDYKGGERRWMSFIACKILEDMNECTMEVCKEKIECTRGSKRRGNYTQ</sequence>
<accession>A0A5B7K0I5</accession>
<gene>
    <name evidence="1" type="ORF">E2C01_094348</name>
</gene>
<reference evidence="1 2" key="1">
    <citation type="submission" date="2019-05" db="EMBL/GenBank/DDBJ databases">
        <title>Another draft genome of Portunus trituberculatus and its Hox gene families provides insights of decapod evolution.</title>
        <authorList>
            <person name="Jeong J.-H."/>
            <person name="Song I."/>
            <person name="Kim S."/>
            <person name="Choi T."/>
            <person name="Kim D."/>
            <person name="Ryu S."/>
            <person name="Kim W."/>
        </authorList>
    </citation>
    <scope>NUCLEOTIDE SEQUENCE [LARGE SCALE GENOMIC DNA]</scope>
    <source>
        <tissue evidence="1">Muscle</tissue>
    </source>
</reference>
<protein>
    <submittedName>
        <fullName evidence="1">Uncharacterized protein</fullName>
    </submittedName>
</protein>
<dbReference type="AlphaFoldDB" id="A0A5B7K0I5"/>
<evidence type="ECO:0000313" key="2">
    <source>
        <dbReference type="Proteomes" id="UP000324222"/>
    </source>
</evidence>
<organism evidence="1 2">
    <name type="scientific">Portunus trituberculatus</name>
    <name type="common">Swimming crab</name>
    <name type="synonym">Neptunus trituberculatus</name>
    <dbReference type="NCBI Taxonomy" id="210409"/>
    <lineage>
        <taxon>Eukaryota</taxon>
        <taxon>Metazoa</taxon>
        <taxon>Ecdysozoa</taxon>
        <taxon>Arthropoda</taxon>
        <taxon>Crustacea</taxon>
        <taxon>Multicrustacea</taxon>
        <taxon>Malacostraca</taxon>
        <taxon>Eumalacostraca</taxon>
        <taxon>Eucarida</taxon>
        <taxon>Decapoda</taxon>
        <taxon>Pleocyemata</taxon>
        <taxon>Brachyura</taxon>
        <taxon>Eubrachyura</taxon>
        <taxon>Portunoidea</taxon>
        <taxon>Portunidae</taxon>
        <taxon>Portuninae</taxon>
        <taxon>Portunus</taxon>
    </lineage>
</organism>
<evidence type="ECO:0000313" key="1">
    <source>
        <dbReference type="EMBL" id="MPC98957.1"/>
    </source>
</evidence>
<proteinExistence type="predicted"/>
<name>A0A5B7K0I5_PORTR</name>
<keyword evidence="2" id="KW-1185">Reference proteome</keyword>
<comment type="caution">
    <text evidence="1">The sequence shown here is derived from an EMBL/GenBank/DDBJ whole genome shotgun (WGS) entry which is preliminary data.</text>
</comment>
<dbReference type="EMBL" id="VSRR010116340">
    <property type="protein sequence ID" value="MPC98957.1"/>
    <property type="molecule type" value="Genomic_DNA"/>
</dbReference>
<dbReference type="Proteomes" id="UP000324222">
    <property type="component" value="Unassembled WGS sequence"/>
</dbReference>